<comment type="caution">
    <text evidence="10">The sequence shown here is derived from an EMBL/GenBank/DDBJ whole genome shotgun (WGS) entry which is preliminary data.</text>
</comment>
<feature type="domain" description="ABC transporter" evidence="9">
    <location>
        <begin position="83"/>
        <end position="318"/>
    </location>
</feature>
<comment type="subcellular location">
    <subcellularLocation>
        <location evidence="1">Membrane</location>
        <topology evidence="1">Multi-pass membrane protein</topology>
    </subcellularLocation>
</comment>
<protein>
    <recommendedName>
        <fullName evidence="9">ABC transporter domain-containing protein</fullName>
    </recommendedName>
</protein>
<dbReference type="SMART" id="SM00382">
    <property type="entry name" value="AAA"/>
    <property type="match status" value="1"/>
</dbReference>
<dbReference type="PANTHER" id="PTHR24221:SF654">
    <property type="entry name" value="ATP-BINDING CASSETTE SUB-FAMILY B MEMBER 6"/>
    <property type="match status" value="1"/>
</dbReference>
<feature type="compositionally biased region" description="Polar residues" evidence="8">
    <location>
        <begin position="57"/>
        <end position="67"/>
    </location>
</feature>
<evidence type="ECO:0000313" key="10">
    <source>
        <dbReference type="EMBL" id="SPO05443.1"/>
    </source>
</evidence>
<evidence type="ECO:0000256" key="8">
    <source>
        <dbReference type="SAM" id="MobiDB-lite"/>
    </source>
</evidence>
<dbReference type="InterPro" id="IPR039421">
    <property type="entry name" value="Type_1_exporter"/>
</dbReference>
<accession>A0AAE8SY75</accession>
<reference evidence="10" key="1">
    <citation type="submission" date="2018-03" db="EMBL/GenBank/DDBJ databases">
        <authorList>
            <person name="Guldener U."/>
        </authorList>
    </citation>
    <scope>NUCLEOTIDE SEQUENCE</scope>
</reference>
<dbReference type="EMBL" id="ONZQ02000013">
    <property type="protein sequence ID" value="SPO05443.1"/>
    <property type="molecule type" value="Genomic_DNA"/>
</dbReference>
<proteinExistence type="inferred from homology"/>
<evidence type="ECO:0000256" key="7">
    <source>
        <dbReference type="ARBA" id="ARBA00024363"/>
    </source>
</evidence>
<feature type="compositionally biased region" description="Low complexity" evidence="8">
    <location>
        <begin position="37"/>
        <end position="48"/>
    </location>
</feature>
<evidence type="ECO:0000256" key="3">
    <source>
        <dbReference type="ARBA" id="ARBA00022741"/>
    </source>
</evidence>
<feature type="region of interest" description="Disordered" evidence="8">
    <location>
        <begin position="1"/>
        <end position="74"/>
    </location>
</feature>
<dbReference type="PROSITE" id="PS50893">
    <property type="entry name" value="ABC_TRANSPORTER_2"/>
    <property type="match status" value="1"/>
</dbReference>
<sequence>MATQPTADQSSSGDESVTSTRQDPEDHQAEGGTAQYDDTTTARAPRPTVRLADQETQDASGDDTATPSKERGPVDLKVRDGVIQFTNVTFSHTRSNRPPTLRNISFRIEAGQNVVFVGNGGTGKTTLIKLLMGMHEGYTGTITVDGQDVSAVTQESRIQQISVAPQSVVLLDASILDNVRYGLNATREQCEAVCRAVCLHDRIMSLRRGYDEILGAEGVQCTEADAQKLGIARVLLTDNKIVVFDEAMSVLDRQTECRIMRHVREWCAGRTVITIAHRLGTVTLADMIYVLWDGEIVEQGTHGQLMAKNGTYCELWGHRGAI</sequence>
<gene>
    <name evidence="10" type="ORF">DNG_08130</name>
</gene>
<dbReference type="Gene3D" id="1.20.1560.10">
    <property type="entry name" value="ABC transporter type 1, transmembrane domain"/>
    <property type="match status" value="1"/>
</dbReference>
<name>A0AAE8SY75_9PEZI</name>
<evidence type="ECO:0000256" key="2">
    <source>
        <dbReference type="ARBA" id="ARBA00022692"/>
    </source>
</evidence>
<dbReference type="GO" id="GO:0016020">
    <property type="term" value="C:membrane"/>
    <property type="evidence" value="ECO:0007669"/>
    <property type="project" value="UniProtKB-SubCell"/>
</dbReference>
<dbReference type="Proteomes" id="UP001187682">
    <property type="component" value="Unassembled WGS sequence"/>
</dbReference>
<dbReference type="InterPro" id="IPR003439">
    <property type="entry name" value="ABC_transporter-like_ATP-bd"/>
</dbReference>
<dbReference type="SUPFAM" id="SSF52540">
    <property type="entry name" value="P-loop containing nucleoside triphosphate hydrolases"/>
    <property type="match status" value="1"/>
</dbReference>
<keyword evidence="2" id="KW-0812">Transmembrane</keyword>
<dbReference type="Gene3D" id="3.40.50.300">
    <property type="entry name" value="P-loop containing nucleotide triphosphate hydrolases"/>
    <property type="match status" value="1"/>
</dbReference>
<dbReference type="InterPro" id="IPR036640">
    <property type="entry name" value="ABC1_TM_sf"/>
</dbReference>
<evidence type="ECO:0000256" key="5">
    <source>
        <dbReference type="ARBA" id="ARBA00022989"/>
    </source>
</evidence>
<evidence type="ECO:0000259" key="9">
    <source>
        <dbReference type="PROSITE" id="PS50893"/>
    </source>
</evidence>
<evidence type="ECO:0000313" key="11">
    <source>
        <dbReference type="Proteomes" id="UP001187682"/>
    </source>
</evidence>
<comment type="similarity">
    <text evidence="7">Belongs to the ABC transporter superfamily. ABCB family. Heavy Metal importer (TC 3.A.1.210) subfamily.</text>
</comment>
<feature type="compositionally biased region" description="Polar residues" evidence="8">
    <location>
        <begin position="1"/>
        <end position="21"/>
    </location>
</feature>
<dbReference type="GO" id="GO:0005524">
    <property type="term" value="F:ATP binding"/>
    <property type="evidence" value="ECO:0007669"/>
    <property type="project" value="UniProtKB-KW"/>
</dbReference>
<dbReference type="InterPro" id="IPR003593">
    <property type="entry name" value="AAA+_ATPase"/>
</dbReference>
<evidence type="ECO:0000256" key="1">
    <source>
        <dbReference type="ARBA" id="ARBA00004141"/>
    </source>
</evidence>
<dbReference type="AlphaFoldDB" id="A0AAE8SY75"/>
<dbReference type="GO" id="GO:0016887">
    <property type="term" value="F:ATP hydrolysis activity"/>
    <property type="evidence" value="ECO:0007669"/>
    <property type="project" value="InterPro"/>
</dbReference>
<organism evidence="10 11">
    <name type="scientific">Cephalotrichum gorgonifer</name>
    <dbReference type="NCBI Taxonomy" id="2041049"/>
    <lineage>
        <taxon>Eukaryota</taxon>
        <taxon>Fungi</taxon>
        <taxon>Dikarya</taxon>
        <taxon>Ascomycota</taxon>
        <taxon>Pezizomycotina</taxon>
        <taxon>Sordariomycetes</taxon>
        <taxon>Hypocreomycetidae</taxon>
        <taxon>Microascales</taxon>
        <taxon>Microascaceae</taxon>
        <taxon>Cephalotrichum</taxon>
    </lineage>
</organism>
<dbReference type="PANTHER" id="PTHR24221">
    <property type="entry name" value="ATP-BINDING CASSETTE SUB-FAMILY B"/>
    <property type="match status" value="1"/>
</dbReference>
<evidence type="ECO:0000256" key="6">
    <source>
        <dbReference type="ARBA" id="ARBA00023136"/>
    </source>
</evidence>
<keyword evidence="4" id="KW-0067">ATP-binding</keyword>
<keyword evidence="6" id="KW-0472">Membrane</keyword>
<dbReference type="GO" id="GO:0042626">
    <property type="term" value="F:ATPase-coupled transmembrane transporter activity"/>
    <property type="evidence" value="ECO:0007669"/>
    <property type="project" value="TreeGrafter"/>
</dbReference>
<dbReference type="Pfam" id="PF00005">
    <property type="entry name" value="ABC_tran"/>
    <property type="match status" value="1"/>
</dbReference>
<keyword evidence="5" id="KW-1133">Transmembrane helix</keyword>
<evidence type="ECO:0000256" key="4">
    <source>
        <dbReference type="ARBA" id="ARBA00022840"/>
    </source>
</evidence>
<keyword evidence="3" id="KW-0547">Nucleotide-binding</keyword>
<dbReference type="InterPro" id="IPR027417">
    <property type="entry name" value="P-loop_NTPase"/>
</dbReference>
<keyword evidence="11" id="KW-1185">Reference proteome</keyword>